<dbReference type="RefSeq" id="WP_311985471.1">
    <property type="nucleotide sequence ID" value="NZ_JARQBZ010000020.1"/>
</dbReference>
<comment type="caution">
    <text evidence="2">The sequence shown here is derived from an EMBL/GenBank/DDBJ whole genome shotgun (WGS) entry which is preliminary data.</text>
</comment>
<feature type="domain" description="GIY-YIG" evidence="1">
    <location>
        <begin position="18"/>
        <end position="118"/>
    </location>
</feature>
<name>A0AAW8U886_9ENTE</name>
<protein>
    <recommendedName>
        <fullName evidence="1">GIY-YIG domain-containing protein</fullName>
    </recommendedName>
</protein>
<sequence length="274" mass="30941">MNKFSDSTIAAITPDEQHKYYVYCLVDPRDNSPFYVGKGTGNRLFEHQRMTDQRALLEVSEEEKNSLKLDKIAAINASNKQIKSYIITHSLTEKEAYASENTLINYLGLVEKKQLTNLVSGHGAIGDSVENLEKRYGYQPIEIENILTNELILVVKIRDAFFLDIDETKEYQVGQRDDQNLKSRTLGEWIVGKDAIKRIAYVIGVNSGANNAVVSAYRVSKEETSRIDTSHGRSRYAFKALSNRDETLKELGLYKRSLPSISFGTGRATAFINK</sequence>
<accession>A0AAW8U886</accession>
<evidence type="ECO:0000313" key="3">
    <source>
        <dbReference type="Proteomes" id="UP001268577"/>
    </source>
</evidence>
<dbReference type="Proteomes" id="UP001268577">
    <property type="component" value="Unassembled WGS sequence"/>
</dbReference>
<dbReference type="EMBL" id="JARQBZ010000020">
    <property type="protein sequence ID" value="MDT2834547.1"/>
    <property type="molecule type" value="Genomic_DNA"/>
</dbReference>
<proteinExistence type="predicted"/>
<organism evidence="2 3">
    <name type="scientific">Vagococcus carniphilus</name>
    <dbReference type="NCBI Taxonomy" id="218144"/>
    <lineage>
        <taxon>Bacteria</taxon>
        <taxon>Bacillati</taxon>
        <taxon>Bacillota</taxon>
        <taxon>Bacilli</taxon>
        <taxon>Lactobacillales</taxon>
        <taxon>Enterococcaceae</taxon>
        <taxon>Vagococcus</taxon>
    </lineage>
</organism>
<dbReference type="InterPro" id="IPR000305">
    <property type="entry name" value="GIY-YIG_endonuc"/>
</dbReference>
<evidence type="ECO:0000259" key="1">
    <source>
        <dbReference type="PROSITE" id="PS50164"/>
    </source>
</evidence>
<evidence type="ECO:0000313" key="2">
    <source>
        <dbReference type="EMBL" id="MDT2834547.1"/>
    </source>
</evidence>
<gene>
    <name evidence="2" type="ORF">P7H70_10925</name>
</gene>
<dbReference type="CDD" id="cd10440">
    <property type="entry name" value="GIY-YIG_COG3680"/>
    <property type="match status" value="1"/>
</dbReference>
<dbReference type="AlphaFoldDB" id="A0AAW8U886"/>
<reference evidence="2" key="1">
    <citation type="submission" date="2023-03" db="EMBL/GenBank/DDBJ databases">
        <authorList>
            <person name="Shen W."/>
            <person name="Cai J."/>
        </authorList>
    </citation>
    <scope>NUCLEOTIDE SEQUENCE</scope>
    <source>
        <strain evidence="2">P96-3</strain>
    </source>
</reference>
<dbReference type="Pfam" id="PF22945">
    <property type="entry name" value="LEM-3_GIY-YIG"/>
    <property type="match status" value="1"/>
</dbReference>
<dbReference type="PROSITE" id="PS50164">
    <property type="entry name" value="GIY_YIG"/>
    <property type="match status" value="1"/>
</dbReference>